<organism evidence="7 8">
    <name type="scientific">Pantoea phytobeneficialis</name>
    <dbReference type="NCBI Taxonomy" id="2052056"/>
    <lineage>
        <taxon>Bacteria</taxon>
        <taxon>Pseudomonadati</taxon>
        <taxon>Pseudomonadota</taxon>
        <taxon>Gammaproteobacteria</taxon>
        <taxon>Enterobacterales</taxon>
        <taxon>Erwiniaceae</taxon>
        <taxon>Pantoea</taxon>
    </lineage>
</organism>
<evidence type="ECO:0000313" key="9">
    <source>
        <dbReference type="Proteomes" id="UP001171299"/>
    </source>
</evidence>
<dbReference type="PANTHER" id="PTHR30537">
    <property type="entry name" value="HTH-TYPE TRANSCRIPTIONAL REGULATOR"/>
    <property type="match status" value="1"/>
</dbReference>
<dbReference type="Proteomes" id="UP000424872">
    <property type="component" value="Plasmid pMSR2B"/>
</dbReference>
<dbReference type="PANTHER" id="PTHR30537:SF72">
    <property type="entry name" value="LYSR FAMILY TRANSCRIPTIONAL REGULATOR"/>
    <property type="match status" value="1"/>
</dbReference>
<dbReference type="KEGG" id="ppho:CTZ24_23395"/>
<evidence type="ECO:0000256" key="4">
    <source>
        <dbReference type="ARBA" id="ARBA00023163"/>
    </source>
</evidence>
<dbReference type="EMBL" id="JAUOOM010000011">
    <property type="protein sequence ID" value="MDO6407531.1"/>
    <property type="molecule type" value="Genomic_DNA"/>
</dbReference>
<dbReference type="PROSITE" id="PS50931">
    <property type="entry name" value="HTH_LYSR"/>
    <property type="match status" value="1"/>
</dbReference>
<dbReference type="RefSeq" id="WP_208726802.1">
    <property type="nucleotide sequence ID" value="NZ_CP024638.1"/>
</dbReference>
<dbReference type="Proteomes" id="UP001171299">
    <property type="component" value="Unassembled WGS sequence"/>
</dbReference>
<dbReference type="InterPro" id="IPR000847">
    <property type="entry name" value="LysR_HTH_N"/>
</dbReference>
<evidence type="ECO:0000313" key="6">
    <source>
        <dbReference type="EMBL" id="MDO6407531.1"/>
    </source>
</evidence>
<accession>A0AAP9HA08</accession>
<dbReference type="SUPFAM" id="SSF46785">
    <property type="entry name" value="Winged helix' DNA-binding domain"/>
    <property type="match status" value="1"/>
</dbReference>
<dbReference type="InterPro" id="IPR036390">
    <property type="entry name" value="WH_DNA-bd_sf"/>
</dbReference>
<dbReference type="Gene3D" id="3.40.190.290">
    <property type="match status" value="1"/>
</dbReference>
<geneLocation type="plasmid" evidence="8">
    <name>pmsr2b</name>
</geneLocation>
<evidence type="ECO:0000256" key="1">
    <source>
        <dbReference type="ARBA" id="ARBA00009437"/>
    </source>
</evidence>
<dbReference type="Pfam" id="PF03466">
    <property type="entry name" value="LysR_substrate"/>
    <property type="match status" value="1"/>
</dbReference>
<dbReference type="FunFam" id="1.10.10.10:FF:000001">
    <property type="entry name" value="LysR family transcriptional regulator"/>
    <property type="match status" value="1"/>
</dbReference>
<dbReference type="InterPro" id="IPR036388">
    <property type="entry name" value="WH-like_DNA-bd_sf"/>
</dbReference>
<keyword evidence="9" id="KW-1185">Reference proteome</keyword>
<dbReference type="GO" id="GO:0003700">
    <property type="term" value="F:DNA-binding transcription factor activity"/>
    <property type="evidence" value="ECO:0007669"/>
    <property type="project" value="InterPro"/>
</dbReference>
<evidence type="ECO:0000256" key="2">
    <source>
        <dbReference type="ARBA" id="ARBA00023015"/>
    </source>
</evidence>
<dbReference type="GO" id="GO:0043565">
    <property type="term" value="F:sequence-specific DNA binding"/>
    <property type="evidence" value="ECO:0007669"/>
    <property type="project" value="TreeGrafter"/>
</dbReference>
<evidence type="ECO:0000259" key="5">
    <source>
        <dbReference type="PROSITE" id="PS50931"/>
    </source>
</evidence>
<evidence type="ECO:0000256" key="3">
    <source>
        <dbReference type="ARBA" id="ARBA00023125"/>
    </source>
</evidence>
<reference evidence="8" key="1">
    <citation type="submission" date="2017-11" db="EMBL/GenBank/DDBJ databases">
        <title>Genome sequence of Pantoea sp. MSR2.</title>
        <authorList>
            <person name="Nascimento F.X."/>
        </authorList>
    </citation>
    <scope>NUCLEOTIDE SEQUENCE [LARGE SCALE GENOMIC DNA]</scope>
    <source>
        <strain evidence="8">MSR2</strain>
        <plasmid evidence="8">pmsr2b</plasmid>
    </source>
</reference>
<reference evidence="7" key="2">
    <citation type="journal article" date="2020" name="Environ. Microbiol.">
        <title>The extreme plant-growth-promoting properties of Pantoea phytobeneficialis MSR2 revealed by functional and genomic analysis.</title>
        <authorList>
            <person name="Nascimento F.X."/>
            <person name="Hernandez A.G."/>
            <person name="Glick B.R."/>
            <person name="Rossi M.J."/>
        </authorList>
    </citation>
    <scope>NUCLEOTIDE SEQUENCE</scope>
    <source>
        <strain evidence="7">MSR2</strain>
    </source>
</reference>
<dbReference type="CDD" id="cd08472">
    <property type="entry name" value="PBP2_CrgA_like_3"/>
    <property type="match status" value="1"/>
</dbReference>
<feature type="domain" description="HTH lysR-type" evidence="5">
    <location>
        <begin position="6"/>
        <end position="61"/>
    </location>
</feature>
<sequence>MRANMIEFIQIFTQVVELGSFTKAADVLQLHRPAVSKAIQQLEAELGVKLLHRTTRKLNVTDEGDAFYHRAKLLLTDVDDMMSSFSATQPPRGRLRLDVPLALAHTLLIPHLPNFINRYPEIEVVLGSSDKRSDLIAEGVDCVIRLGELQDSSFIARRLGEIKMVTCAAPAYLQQHGDPHTLDDLAQHQAVNFFSENSREVMAWRFIVEGEEVAYRPTSNLLVDNSDILLSCALAGLGVIQASCIALAPHIALGALKVVLPHYPCVAKPVSIMYPDKRHLAPKVRVFIDWFSELFIQQRGLLPNQ</sequence>
<proteinExistence type="inferred from homology"/>
<keyword evidence="3" id="KW-0238">DNA-binding</keyword>
<dbReference type="FunFam" id="3.40.190.290:FF:000001">
    <property type="entry name" value="Transcriptional regulator, LysR family"/>
    <property type="match status" value="1"/>
</dbReference>
<comment type="similarity">
    <text evidence="1">Belongs to the LysR transcriptional regulatory family.</text>
</comment>
<evidence type="ECO:0000313" key="8">
    <source>
        <dbReference type="Proteomes" id="UP000424872"/>
    </source>
</evidence>
<gene>
    <name evidence="7" type="ORF">CTZ24_23395</name>
    <name evidence="6" type="ORF">Q3404_13195</name>
</gene>
<dbReference type="SUPFAM" id="SSF53850">
    <property type="entry name" value="Periplasmic binding protein-like II"/>
    <property type="match status" value="1"/>
</dbReference>
<dbReference type="InterPro" id="IPR058163">
    <property type="entry name" value="LysR-type_TF_proteobact-type"/>
</dbReference>
<dbReference type="EMBL" id="CP024638">
    <property type="protein sequence ID" value="QGR09423.1"/>
    <property type="molecule type" value="Genomic_DNA"/>
</dbReference>
<dbReference type="Pfam" id="PF00126">
    <property type="entry name" value="HTH_1"/>
    <property type="match status" value="1"/>
</dbReference>
<geneLocation type="plasmid" evidence="7">
    <name>pMSR2B</name>
</geneLocation>
<name>A0AAP9HA08_9GAMM</name>
<dbReference type="InterPro" id="IPR005119">
    <property type="entry name" value="LysR_subst-bd"/>
</dbReference>
<dbReference type="AlphaFoldDB" id="A0AAP9HA08"/>
<dbReference type="GO" id="GO:0006351">
    <property type="term" value="P:DNA-templated transcription"/>
    <property type="evidence" value="ECO:0007669"/>
    <property type="project" value="TreeGrafter"/>
</dbReference>
<keyword evidence="7" id="KW-0614">Plasmid</keyword>
<keyword evidence="4" id="KW-0804">Transcription</keyword>
<keyword evidence="2" id="KW-0805">Transcription regulation</keyword>
<dbReference type="Gene3D" id="1.10.10.10">
    <property type="entry name" value="Winged helix-like DNA-binding domain superfamily/Winged helix DNA-binding domain"/>
    <property type="match status" value="1"/>
</dbReference>
<evidence type="ECO:0000313" key="7">
    <source>
        <dbReference type="EMBL" id="QGR09423.1"/>
    </source>
</evidence>
<dbReference type="PRINTS" id="PR00039">
    <property type="entry name" value="HTHLYSR"/>
</dbReference>
<protein>
    <submittedName>
        <fullName evidence="7">LysR family transcriptional regulator</fullName>
    </submittedName>
</protein>
<reference evidence="6" key="3">
    <citation type="submission" date="2023-07" db="EMBL/GenBank/DDBJ databases">
        <title>The extreme plant-growth-promoting properties of Pantoea phytobeneficialis PF55 revealed by functional and genomic analysis.</title>
        <authorList>
            <person name="Nascimento F.X."/>
            <person name="Marcio R.J."/>
        </authorList>
    </citation>
    <scope>NUCLEOTIDE SEQUENCE</scope>
    <source>
        <strain evidence="6">PF55</strain>
    </source>
</reference>